<keyword evidence="2" id="KW-1185">Reference proteome</keyword>
<proteinExistence type="predicted"/>
<dbReference type="EMBL" id="NRGR01000062">
    <property type="protein sequence ID" value="PCC37573.1"/>
    <property type="molecule type" value="Genomic_DNA"/>
</dbReference>
<accession>A0A2A3YE12</accession>
<sequence>MPGDIIPRVTVESSKRYADHLAAEAIERAVHSVTIGYRLTLAGAPPVEVASWHQDPTLELYTVRVRAGDDETTLTVPKWGSRTDEIGVFLRQWITAHVHLEQSKLRKRSRRPDPFWVDAWRRAHPWL</sequence>
<dbReference type="AlphaFoldDB" id="A0A2A3YE12"/>
<dbReference type="Proteomes" id="UP000218598">
    <property type="component" value="Unassembled WGS sequence"/>
</dbReference>
<evidence type="ECO:0000313" key="2">
    <source>
        <dbReference type="Proteomes" id="UP000218598"/>
    </source>
</evidence>
<organism evidence="1 2">
    <name type="scientific">Brachybacterium alimentarium</name>
    <dbReference type="NCBI Taxonomy" id="47845"/>
    <lineage>
        <taxon>Bacteria</taxon>
        <taxon>Bacillati</taxon>
        <taxon>Actinomycetota</taxon>
        <taxon>Actinomycetes</taxon>
        <taxon>Micrococcales</taxon>
        <taxon>Dermabacteraceae</taxon>
        <taxon>Brachybacterium</taxon>
    </lineage>
</organism>
<comment type="caution">
    <text evidence="1">The sequence shown here is derived from an EMBL/GenBank/DDBJ whole genome shotgun (WGS) entry which is preliminary data.</text>
</comment>
<reference evidence="1 2" key="1">
    <citation type="journal article" date="2017" name="Elife">
        <title>Extensive horizontal gene transfer in cheese-associated bacteria.</title>
        <authorList>
            <person name="Bonham K.S."/>
            <person name="Wolfe B.E."/>
            <person name="Dutton R.J."/>
        </authorList>
    </citation>
    <scope>NUCLEOTIDE SEQUENCE [LARGE SCALE GENOMIC DNA]</scope>
    <source>
        <strain evidence="1 2">341_9</strain>
    </source>
</reference>
<gene>
    <name evidence="1" type="ORF">CIK66_18590</name>
</gene>
<name>A0A2A3YE12_9MICO</name>
<protein>
    <submittedName>
        <fullName evidence="1">Uncharacterized protein</fullName>
    </submittedName>
</protein>
<evidence type="ECO:0000313" key="1">
    <source>
        <dbReference type="EMBL" id="PCC37573.1"/>
    </source>
</evidence>